<dbReference type="PANTHER" id="PTHR30337:SF0">
    <property type="entry name" value="NUCLEASE SBCCD SUBUNIT D"/>
    <property type="match status" value="1"/>
</dbReference>
<protein>
    <recommendedName>
        <fullName evidence="4">Nuclease SbcCD subunit D</fullName>
    </recommendedName>
</protein>
<keyword evidence="4" id="KW-0255">Endonuclease</keyword>
<dbReference type="GO" id="GO:0008408">
    <property type="term" value="F:3'-5' exonuclease activity"/>
    <property type="evidence" value="ECO:0007669"/>
    <property type="project" value="InterPro"/>
</dbReference>
<feature type="domain" description="Calcineurin-like phosphoesterase" evidence="5">
    <location>
        <begin position="1"/>
        <end position="216"/>
    </location>
</feature>
<gene>
    <name evidence="4" type="primary">sbcD</name>
    <name evidence="6" type="ORF">UW78_C0026G0003</name>
</gene>
<dbReference type="InterPro" id="IPR041796">
    <property type="entry name" value="Mre11_N"/>
</dbReference>
<dbReference type="Pfam" id="PF00149">
    <property type="entry name" value="Metallophos"/>
    <property type="match status" value="1"/>
</dbReference>
<keyword evidence="4" id="KW-0235">DNA replication</keyword>
<evidence type="ECO:0000256" key="4">
    <source>
        <dbReference type="RuleBase" id="RU363069"/>
    </source>
</evidence>
<keyword evidence="2 4" id="KW-0378">Hydrolase</keyword>
<comment type="function">
    <text evidence="4">SbcCD cleaves DNA hairpin structures. These structures can inhibit DNA replication and are intermediates in certain DNA recombination reactions. The complex acts as a 3'-&gt;5' double strand exonuclease that can open hairpins. It also has a 5' single-strand endonuclease activity.</text>
</comment>
<dbReference type="SUPFAM" id="SSF56300">
    <property type="entry name" value="Metallo-dependent phosphatases"/>
    <property type="match status" value="1"/>
</dbReference>
<dbReference type="PANTHER" id="PTHR30337">
    <property type="entry name" value="COMPONENT OF ATP-DEPENDENT DSDNA EXONUCLEASE"/>
    <property type="match status" value="1"/>
</dbReference>
<dbReference type="GO" id="GO:0006310">
    <property type="term" value="P:DNA recombination"/>
    <property type="evidence" value="ECO:0007669"/>
    <property type="project" value="UniProtKB-KW"/>
</dbReference>
<dbReference type="InterPro" id="IPR050535">
    <property type="entry name" value="DNA_Repair-Maintenance_Comp"/>
</dbReference>
<name>A0A0G1KAX9_9BACT</name>
<dbReference type="GO" id="GO:0004519">
    <property type="term" value="F:endonuclease activity"/>
    <property type="evidence" value="ECO:0007669"/>
    <property type="project" value="UniProtKB-KW"/>
</dbReference>
<dbReference type="CDD" id="cd00840">
    <property type="entry name" value="MPP_Mre11_N"/>
    <property type="match status" value="1"/>
</dbReference>
<reference evidence="6 7" key="1">
    <citation type="journal article" date="2015" name="Nature">
        <title>rRNA introns, odd ribosomes, and small enigmatic genomes across a large radiation of phyla.</title>
        <authorList>
            <person name="Brown C.T."/>
            <person name="Hug L.A."/>
            <person name="Thomas B.C."/>
            <person name="Sharon I."/>
            <person name="Castelle C.J."/>
            <person name="Singh A."/>
            <person name="Wilkins M.J."/>
            <person name="Williams K.H."/>
            <person name="Banfield J.F."/>
        </authorList>
    </citation>
    <scope>NUCLEOTIDE SEQUENCE [LARGE SCALE GENOMIC DNA]</scope>
</reference>
<evidence type="ECO:0000313" key="7">
    <source>
        <dbReference type="Proteomes" id="UP000034595"/>
    </source>
</evidence>
<dbReference type="GO" id="GO:0006260">
    <property type="term" value="P:DNA replication"/>
    <property type="evidence" value="ECO:0007669"/>
    <property type="project" value="UniProtKB-KW"/>
</dbReference>
<evidence type="ECO:0000256" key="1">
    <source>
        <dbReference type="ARBA" id="ARBA00022722"/>
    </source>
</evidence>
<dbReference type="EMBL" id="LCJQ01000026">
    <property type="protein sequence ID" value="KKT80745.1"/>
    <property type="molecule type" value="Genomic_DNA"/>
</dbReference>
<dbReference type="Proteomes" id="UP000034595">
    <property type="component" value="Unassembled WGS sequence"/>
</dbReference>
<keyword evidence="3 4" id="KW-0269">Exonuclease</keyword>
<comment type="caution">
    <text evidence="6">The sequence shown here is derived from an EMBL/GenBank/DDBJ whole genome shotgun (WGS) entry which is preliminary data.</text>
</comment>
<evidence type="ECO:0000256" key="3">
    <source>
        <dbReference type="ARBA" id="ARBA00022839"/>
    </source>
</evidence>
<comment type="similarity">
    <text evidence="4">Belongs to the SbcD family.</text>
</comment>
<proteinExistence type="inferred from homology"/>
<comment type="subunit">
    <text evidence="4">Heterodimer of SbcC and SbcD.</text>
</comment>
<keyword evidence="1 4" id="KW-0540">Nuclease</keyword>
<evidence type="ECO:0000313" key="6">
    <source>
        <dbReference type="EMBL" id="KKT80745.1"/>
    </source>
</evidence>
<keyword evidence="4" id="KW-0233">DNA recombination</keyword>
<evidence type="ECO:0000259" key="5">
    <source>
        <dbReference type="Pfam" id="PF00149"/>
    </source>
</evidence>
<dbReference type="Gene3D" id="3.60.21.10">
    <property type="match status" value="1"/>
</dbReference>
<organism evidence="6 7">
    <name type="scientific">Candidatus Azambacteria bacterium GW2011_GWA1_44_9</name>
    <dbReference type="NCBI Taxonomy" id="1618610"/>
    <lineage>
        <taxon>Bacteria</taxon>
        <taxon>Candidatus Azamiibacteriota</taxon>
    </lineage>
</organism>
<dbReference type="InterPro" id="IPR004843">
    <property type="entry name" value="Calcineurin-like_PHP"/>
</dbReference>
<dbReference type="InterPro" id="IPR004593">
    <property type="entry name" value="SbcD"/>
</dbReference>
<accession>A0A0G1KAX9</accession>
<dbReference type="InterPro" id="IPR029052">
    <property type="entry name" value="Metallo-depent_PP-like"/>
</dbReference>
<evidence type="ECO:0000256" key="2">
    <source>
        <dbReference type="ARBA" id="ARBA00022801"/>
    </source>
</evidence>
<sequence>MKILHTADLHIGMTNYSKLDPETGLESRLLDFLKSLDFIVDTAIKEGVDAFIFAGDAYKTRDPSPTQQRGFGERLKKLTKAGIPVILVVGNHDTPNAEGKANTLDIYSALEIDNVYVLRKPQLINIPTKSGNLQIISAPWMRRDDFKKMGEKLPLLYDKINPSASSGPAVLAGHLEVEGSSFGSEKGLVIDGGNVTPLSLLQDKRLSYVALGHIHKFQELSKNPPIVYSGSPERIDFGEEKEEKGFVLIDIPALTTHNRQPATYKFIPSGARKFVSITVNLKASDDNPTQTILDEIKKHEVADAIVKVIINIPAGLDREIEMDKIKKALVGAHIIAGISRNVERENRQKLEGTEDVERLTPIEAMEKYFELKKFPPEKIKNLKKYASALLEN</sequence>
<dbReference type="NCBIfam" id="TIGR00619">
    <property type="entry name" value="sbcd"/>
    <property type="match status" value="1"/>
</dbReference>
<dbReference type="AlphaFoldDB" id="A0A0G1KAX9"/>